<dbReference type="Proteomes" id="UP000244005">
    <property type="component" value="Unassembled WGS sequence"/>
</dbReference>
<name>A0A2R6WG85_MARPO</name>
<dbReference type="AlphaFoldDB" id="A0A2R6WG85"/>
<protein>
    <submittedName>
        <fullName evidence="2">Uncharacterized protein</fullName>
    </submittedName>
</protein>
<evidence type="ECO:0000313" key="3">
    <source>
        <dbReference type="Proteomes" id="UP000244005"/>
    </source>
</evidence>
<keyword evidence="3" id="KW-1185">Reference proteome</keyword>
<proteinExistence type="predicted"/>
<dbReference type="EMBL" id="KZ772766">
    <property type="protein sequence ID" value="PTQ32853.1"/>
    <property type="molecule type" value="Genomic_DNA"/>
</dbReference>
<evidence type="ECO:0000256" key="1">
    <source>
        <dbReference type="SAM" id="MobiDB-lite"/>
    </source>
</evidence>
<gene>
    <name evidence="2" type="ORF">MARPO_0094s0030</name>
</gene>
<feature type="region of interest" description="Disordered" evidence="1">
    <location>
        <begin position="21"/>
        <end position="52"/>
    </location>
</feature>
<organism evidence="2 3">
    <name type="scientific">Marchantia polymorpha</name>
    <name type="common">Common liverwort</name>
    <name type="synonym">Marchantia aquatica</name>
    <dbReference type="NCBI Taxonomy" id="3197"/>
    <lineage>
        <taxon>Eukaryota</taxon>
        <taxon>Viridiplantae</taxon>
        <taxon>Streptophyta</taxon>
        <taxon>Embryophyta</taxon>
        <taxon>Marchantiophyta</taxon>
        <taxon>Marchantiopsida</taxon>
        <taxon>Marchantiidae</taxon>
        <taxon>Marchantiales</taxon>
        <taxon>Marchantiaceae</taxon>
        <taxon>Marchantia</taxon>
    </lineage>
</organism>
<feature type="compositionally biased region" description="Basic and acidic residues" evidence="1">
    <location>
        <begin position="23"/>
        <end position="35"/>
    </location>
</feature>
<sequence length="93" mass="10512">MAMSIWTQGTRSAVSLDFQASVHSREGCESSEKRKTGSRSRRIRTETSRSVGHSLTHAVTKYGSLLRVYERGAMLIRMLRARHSILYSPKGEK</sequence>
<reference evidence="3" key="1">
    <citation type="journal article" date="2017" name="Cell">
        <title>Insights into land plant evolution garnered from the Marchantia polymorpha genome.</title>
        <authorList>
            <person name="Bowman J.L."/>
            <person name="Kohchi T."/>
            <person name="Yamato K.T."/>
            <person name="Jenkins J."/>
            <person name="Shu S."/>
            <person name="Ishizaki K."/>
            <person name="Yamaoka S."/>
            <person name="Nishihama R."/>
            <person name="Nakamura Y."/>
            <person name="Berger F."/>
            <person name="Adam C."/>
            <person name="Aki S.S."/>
            <person name="Althoff F."/>
            <person name="Araki T."/>
            <person name="Arteaga-Vazquez M.A."/>
            <person name="Balasubrmanian S."/>
            <person name="Barry K."/>
            <person name="Bauer D."/>
            <person name="Boehm C.R."/>
            <person name="Briginshaw L."/>
            <person name="Caballero-Perez J."/>
            <person name="Catarino B."/>
            <person name="Chen F."/>
            <person name="Chiyoda S."/>
            <person name="Chovatia M."/>
            <person name="Davies K.M."/>
            <person name="Delmans M."/>
            <person name="Demura T."/>
            <person name="Dierschke T."/>
            <person name="Dolan L."/>
            <person name="Dorantes-Acosta A.E."/>
            <person name="Eklund D.M."/>
            <person name="Florent S.N."/>
            <person name="Flores-Sandoval E."/>
            <person name="Fujiyama A."/>
            <person name="Fukuzawa H."/>
            <person name="Galik B."/>
            <person name="Grimanelli D."/>
            <person name="Grimwood J."/>
            <person name="Grossniklaus U."/>
            <person name="Hamada T."/>
            <person name="Haseloff J."/>
            <person name="Hetherington A.J."/>
            <person name="Higo A."/>
            <person name="Hirakawa Y."/>
            <person name="Hundley H.N."/>
            <person name="Ikeda Y."/>
            <person name="Inoue K."/>
            <person name="Inoue S.I."/>
            <person name="Ishida S."/>
            <person name="Jia Q."/>
            <person name="Kakita M."/>
            <person name="Kanazawa T."/>
            <person name="Kawai Y."/>
            <person name="Kawashima T."/>
            <person name="Kennedy M."/>
            <person name="Kinose K."/>
            <person name="Kinoshita T."/>
            <person name="Kohara Y."/>
            <person name="Koide E."/>
            <person name="Komatsu K."/>
            <person name="Kopischke S."/>
            <person name="Kubo M."/>
            <person name="Kyozuka J."/>
            <person name="Lagercrantz U."/>
            <person name="Lin S.S."/>
            <person name="Lindquist E."/>
            <person name="Lipzen A.M."/>
            <person name="Lu C.W."/>
            <person name="De Luna E."/>
            <person name="Martienssen R.A."/>
            <person name="Minamino N."/>
            <person name="Mizutani M."/>
            <person name="Mizutani M."/>
            <person name="Mochizuki N."/>
            <person name="Monte I."/>
            <person name="Mosher R."/>
            <person name="Nagasaki H."/>
            <person name="Nakagami H."/>
            <person name="Naramoto S."/>
            <person name="Nishitani K."/>
            <person name="Ohtani M."/>
            <person name="Okamoto T."/>
            <person name="Okumura M."/>
            <person name="Phillips J."/>
            <person name="Pollak B."/>
            <person name="Reinders A."/>
            <person name="Rovekamp M."/>
            <person name="Sano R."/>
            <person name="Sawa S."/>
            <person name="Schmid M.W."/>
            <person name="Shirakawa M."/>
            <person name="Solano R."/>
            <person name="Spunde A."/>
            <person name="Suetsugu N."/>
            <person name="Sugano S."/>
            <person name="Sugiyama A."/>
            <person name="Sun R."/>
            <person name="Suzuki Y."/>
            <person name="Takenaka M."/>
            <person name="Takezawa D."/>
            <person name="Tomogane H."/>
            <person name="Tsuzuki M."/>
            <person name="Ueda T."/>
            <person name="Umeda M."/>
            <person name="Ward J.M."/>
            <person name="Watanabe Y."/>
            <person name="Yazaki K."/>
            <person name="Yokoyama R."/>
            <person name="Yoshitake Y."/>
            <person name="Yotsui I."/>
            <person name="Zachgo S."/>
            <person name="Schmutz J."/>
        </authorList>
    </citation>
    <scope>NUCLEOTIDE SEQUENCE [LARGE SCALE GENOMIC DNA]</scope>
    <source>
        <strain evidence="3">Tak-1</strain>
    </source>
</reference>
<dbReference type="Gramene" id="Mp2g17620.1">
    <property type="protein sequence ID" value="Mp2g17620.1.cds1"/>
    <property type="gene ID" value="Mp2g17620"/>
</dbReference>
<evidence type="ECO:0000313" key="2">
    <source>
        <dbReference type="EMBL" id="PTQ32853.1"/>
    </source>
</evidence>
<accession>A0A2R6WG85</accession>